<reference evidence="2 3" key="1">
    <citation type="submission" date="2020-08" db="EMBL/GenBank/DDBJ databases">
        <title>Sequencing the genomes of 1000 actinobacteria strains.</title>
        <authorList>
            <person name="Klenk H.-P."/>
        </authorList>
    </citation>
    <scope>NUCLEOTIDE SEQUENCE [LARGE SCALE GENOMIC DNA]</scope>
    <source>
        <strain evidence="2 3">DSM 43675</strain>
    </source>
</reference>
<keyword evidence="3" id="KW-1185">Reference proteome</keyword>
<name>A0A7X0G572_9ACTN</name>
<dbReference type="EMBL" id="JACHMQ010000001">
    <property type="protein sequence ID" value="MBB6399598.1"/>
    <property type="molecule type" value="Genomic_DNA"/>
</dbReference>
<evidence type="ECO:0000313" key="2">
    <source>
        <dbReference type="EMBL" id="MBB6399598.1"/>
    </source>
</evidence>
<accession>A0A7X0G572</accession>
<evidence type="ECO:0000256" key="1">
    <source>
        <dbReference type="SAM" id="MobiDB-lite"/>
    </source>
</evidence>
<dbReference type="Proteomes" id="UP000546324">
    <property type="component" value="Unassembled WGS sequence"/>
</dbReference>
<proteinExistence type="predicted"/>
<protein>
    <submittedName>
        <fullName evidence="2">Uncharacterized protein</fullName>
    </submittedName>
</protein>
<evidence type="ECO:0000313" key="3">
    <source>
        <dbReference type="Proteomes" id="UP000546324"/>
    </source>
</evidence>
<dbReference type="AlphaFoldDB" id="A0A7X0G572"/>
<organism evidence="2 3">
    <name type="scientific">Actinomadura coerulea</name>
    <dbReference type="NCBI Taxonomy" id="46159"/>
    <lineage>
        <taxon>Bacteria</taxon>
        <taxon>Bacillati</taxon>
        <taxon>Actinomycetota</taxon>
        <taxon>Actinomycetes</taxon>
        <taxon>Streptosporangiales</taxon>
        <taxon>Thermomonosporaceae</taxon>
        <taxon>Actinomadura</taxon>
    </lineage>
</organism>
<gene>
    <name evidence="2" type="ORF">BKA00_006512</name>
</gene>
<feature type="compositionally biased region" description="Basic and acidic residues" evidence="1">
    <location>
        <begin position="1"/>
        <end position="15"/>
    </location>
</feature>
<comment type="caution">
    <text evidence="2">The sequence shown here is derived from an EMBL/GenBank/DDBJ whole genome shotgun (WGS) entry which is preliminary data.</text>
</comment>
<sequence length="61" mass="6405">MAASEPRHGLSREVPFRPGAEGVPAPGGSGEAAGVALHIYGTDLDRVGSSVRRFYDLPVRD</sequence>
<dbReference type="RefSeq" id="WP_221493396.1">
    <property type="nucleotide sequence ID" value="NZ_JACHMQ010000001.1"/>
</dbReference>
<feature type="region of interest" description="Disordered" evidence="1">
    <location>
        <begin position="1"/>
        <end position="28"/>
    </location>
</feature>